<comment type="caution">
    <text evidence="10">The sequence shown here is derived from an EMBL/GenBank/DDBJ whole genome shotgun (WGS) entry which is preliminary data.</text>
</comment>
<feature type="domain" description="Type II secretion system protein GspF" evidence="9">
    <location>
        <begin position="272"/>
        <end position="392"/>
    </location>
</feature>
<evidence type="ECO:0000256" key="5">
    <source>
        <dbReference type="ARBA" id="ARBA00022692"/>
    </source>
</evidence>
<dbReference type="InterPro" id="IPR042094">
    <property type="entry name" value="T2SS_GspF_sf"/>
</dbReference>
<sequence length="402" mass="44067">MPKFFFEGVDTRGRRVQGAEDAKDQTALLVALQAKGIFVTRWKEGAERTRRLLGERRRGLNFSLRREFIMELGHLIRSGVPVDRSLRILADSTRSAALRQAVLDIREAVRSGLSLSEAVARRAPECGELVVNMIRVGEVGGVLDEVLEKLGAFMTRSEETRKFILTSSLYPALLLFMGVASVAAILGFVIPKFAVIFDELGPKVPWATAWLIGVSEAFRRFWWLGGLLIALGVWGVWAFARNPKNRALLDRQLLKAPLVGPLVSGVELGRLARTLGTLLVSGVPLLKSLAIVQGVVRNSVIRQALAVIYQKVQQGKPLSALMRESDVFPARVVHMTAIGEETGHLGEMLLSVADDVDRDVQTRTRAALALLEPVIIVFMGVLIGGMVISMLLAVMGLQEVSF</sequence>
<feature type="transmembrane region" description="Helical" evidence="8">
    <location>
        <begin position="368"/>
        <end position="397"/>
    </location>
</feature>
<evidence type="ECO:0000256" key="1">
    <source>
        <dbReference type="ARBA" id="ARBA00004429"/>
    </source>
</evidence>
<dbReference type="InterPro" id="IPR018076">
    <property type="entry name" value="T2SS_GspF_dom"/>
</dbReference>
<dbReference type="Gene3D" id="1.20.81.30">
    <property type="entry name" value="Type II secretion system (T2SS), domain F"/>
    <property type="match status" value="2"/>
</dbReference>
<dbReference type="EMBL" id="DSTK01000038">
    <property type="protein sequence ID" value="HFK98203.1"/>
    <property type="molecule type" value="Genomic_DNA"/>
</dbReference>
<evidence type="ECO:0000256" key="8">
    <source>
        <dbReference type="SAM" id="Phobius"/>
    </source>
</evidence>
<protein>
    <submittedName>
        <fullName evidence="10">Type II secretion system F family protein</fullName>
    </submittedName>
</protein>
<evidence type="ECO:0000313" key="10">
    <source>
        <dbReference type="EMBL" id="HFK98203.1"/>
    </source>
</evidence>
<keyword evidence="6 8" id="KW-1133">Transmembrane helix</keyword>
<comment type="similarity">
    <text evidence="2">Belongs to the GSP F family.</text>
</comment>
<proteinExistence type="inferred from homology"/>
<dbReference type="FunFam" id="1.20.81.30:FF:000001">
    <property type="entry name" value="Type II secretion system protein F"/>
    <property type="match status" value="1"/>
</dbReference>
<accession>A0A832A2A4</accession>
<reference evidence="10" key="1">
    <citation type="journal article" date="2020" name="mSystems">
        <title>Genome- and Community-Level Interaction Insights into Carbon Utilization and Element Cycling Functions of Hydrothermarchaeota in Hydrothermal Sediment.</title>
        <authorList>
            <person name="Zhou Z."/>
            <person name="Liu Y."/>
            <person name="Xu W."/>
            <person name="Pan J."/>
            <person name="Luo Z.H."/>
            <person name="Li M."/>
        </authorList>
    </citation>
    <scope>NUCLEOTIDE SEQUENCE [LARGE SCALE GENOMIC DNA]</scope>
    <source>
        <strain evidence="10">SpSt-456</strain>
    </source>
</reference>
<name>A0A832A2A4_9BACT</name>
<dbReference type="PANTHER" id="PTHR30012">
    <property type="entry name" value="GENERAL SECRETION PATHWAY PROTEIN"/>
    <property type="match status" value="1"/>
</dbReference>
<dbReference type="PANTHER" id="PTHR30012:SF0">
    <property type="entry name" value="TYPE II SECRETION SYSTEM PROTEIN F-RELATED"/>
    <property type="match status" value="1"/>
</dbReference>
<feature type="domain" description="Type II secretion system protein GspF" evidence="9">
    <location>
        <begin position="68"/>
        <end position="191"/>
    </location>
</feature>
<dbReference type="GO" id="GO:0005886">
    <property type="term" value="C:plasma membrane"/>
    <property type="evidence" value="ECO:0007669"/>
    <property type="project" value="UniProtKB-SubCell"/>
</dbReference>
<feature type="transmembrane region" description="Helical" evidence="8">
    <location>
        <begin position="163"/>
        <end position="190"/>
    </location>
</feature>
<dbReference type="AlphaFoldDB" id="A0A832A2A4"/>
<dbReference type="PRINTS" id="PR00812">
    <property type="entry name" value="BCTERIALGSPF"/>
</dbReference>
<evidence type="ECO:0000256" key="7">
    <source>
        <dbReference type="ARBA" id="ARBA00023136"/>
    </source>
</evidence>
<keyword evidence="5 8" id="KW-0812">Transmembrane</keyword>
<evidence type="ECO:0000256" key="6">
    <source>
        <dbReference type="ARBA" id="ARBA00022989"/>
    </source>
</evidence>
<evidence type="ECO:0000256" key="2">
    <source>
        <dbReference type="ARBA" id="ARBA00005745"/>
    </source>
</evidence>
<gene>
    <name evidence="10" type="ORF">ENS06_12905</name>
</gene>
<dbReference type="Pfam" id="PF00482">
    <property type="entry name" value="T2SSF"/>
    <property type="match status" value="2"/>
</dbReference>
<comment type="subcellular location">
    <subcellularLocation>
        <location evidence="1">Cell inner membrane</location>
        <topology evidence="1">Multi-pass membrane protein</topology>
    </subcellularLocation>
</comment>
<keyword evidence="4" id="KW-0997">Cell inner membrane</keyword>
<organism evidence="10">
    <name type="scientific">Desulfacinum infernum</name>
    <dbReference type="NCBI Taxonomy" id="35837"/>
    <lineage>
        <taxon>Bacteria</taxon>
        <taxon>Pseudomonadati</taxon>
        <taxon>Thermodesulfobacteriota</taxon>
        <taxon>Syntrophobacteria</taxon>
        <taxon>Syntrophobacterales</taxon>
        <taxon>Syntrophobacteraceae</taxon>
        <taxon>Desulfacinum</taxon>
    </lineage>
</organism>
<keyword evidence="7 8" id="KW-0472">Membrane</keyword>
<evidence type="ECO:0000256" key="4">
    <source>
        <dbReference type="ARBA" id="ARBA00022519"/>
    </source>
</evidence>
<keyword evidence="3" id="KW-1003">Cell membrane</keyword>
<evidence type="ECO:0000256" key="3">
    <source>
        <dbReference type="ARBA" id="ARBA00022475"/>
    </source>
</evidence>
<evidence type="ECO:0000259" key="9">
    <source>
        <dbReference type="Pfam" id="PF00482"/>
    </source>
</evidence>
<feature type="transmembrane region" description="Helical" evidence="8">
    <location>
        <begin position="221"/>
        <end position="240"/>
    </location>
</feature>
<dbReference type="InterPro" id="IPR003004">
    <property type="entry name" value="GspF/PilC"/>
</dbReference>